<protein>
    <submittedName>
        <fullName evidence="1">Uncharacterized protein</fullName>
    </submittedName>
</protein>
<dbReference type="AlphaFoldDB" id="A0A2N8P755"/>
<dbReference type="EMBL" id="LJSN01000005">
    <property type="protein sequence ID" value="PNE36862.1"/>
    <property type="molecule type" value="Genomic_DNA"/>
</dbReference>
<comment type="caution">
    <text evidence="1">The sequence shown here is derived from an EMBL/GenBank/DDBJ whole genome shotgun (WGS) entry which is preliminary data.</text>
</comment>
<evidence type="ECO:0000313" key="2">
    <source>
        <dbReference type="Proteomes" id="UP000236047"/>
    </source>
</evidence>
<sequence length="122" mass="13699">MCDLCGTVISDGTEWYAVVPDSSSIHAVDAKFDGKRVVVGCTKEHLAELVEQYEHRPFVQSELWAGKIARAVEKHRGRISKEVLAGETGLTPEQIAEGVAWENLDYLRWRQQFGDDGPEPTW</sequence>
<dbReference type="Proteomes" id="UP000236047">
    <property type="component" value="Unassembled WGS sequence"/>
</dbReference>
<gene>
    <name evidence="1" type="ORF">AOB60_40565</name>
</gene>
<organism evidence="1 2">
    <name type="scientific">Streptomyces noursei</name>
    <name type="common">Streptomyces albulus</name>
    <dbReference type="NCBI Taxonomy" id="1971"/>
    <lineage>
        <taxon>Bacteria</taxon>
        <taxon>Bacillati</taxon>
        <taxon>Actinomycetota</taxon>
        <taxon>Actinomycetes</taxon>
        <taxon>Kitasatosporales</taxon>
        <taxon>Streptomycetaceae</taxon>
        <taxon>Streptomyces</taxon>
    </lineage>
</organism>
<proteinExistence type="predicted"/>
<accession>A0A2N8P755</accession>
<name>A0A2N8P755_STRNR</name>
<keyword evidence="2" id="KW-1185">Reference proteome</keyword>
<evidence type="ECO:0000313" key="1">
    <source>
        <dbReference type="EMBL" id="PNE36862.1"/>
    </source>
</evidence>
<reference evidence="2" key="1">
    <citation type="submission" date="2015-09" db="EMBL/GenBank/DDBJ databases">
        <authorList>
            <person name="Graham D.E."/>
            <person name="Mahan K.M."/>
            <person name="Klingeman D.M."/>
            <person name="Fida T."/>
            <person name="Giannone R.J."/>
            <person name="Hettich R.L."/>
            <person name="Parry R.J."/>
            <person name="Spain J.C."/>
        </authorList>
    </citation>
    <scope>NUCLEOTIDE SEQUENCE [LARGE SCALE GENOMIC DNA]</scope>
    <source>
        <strain evidence="2">JCM 4701</strain>
    </source>
</reference>